<reference evidence="2" key="1">
    <citation type="submission" date="2019-12" db="EMBL/GenBank/DDBJ databases">
        <title>Complete genome of Terracaulis silvestris 0127_4.</title>
        <authorList>
            <person name="Vieira S."/>
            <person name="Riedel T."/>
            <person name="Sproer C."/>
            <person name="Pascual J."/>
            <person name="Boedeker C."/>
            <person name="Overmann J."/>
        </authorList>
    </citation>
    <scope>NUCLEOTIDE SEQUENCE [LARGE SCALE GENOMIC DNA]</scope>
    <source>
        <strain evidence="2">0127_4</strain>
    </source>
</reference>
<organism evidence="1 2">
    <name type="scientific">Terricaulis silvestris</name>
    <dbReference type="NCBI Taxonomy" id="2686094"/>
    <lineage>
        <taxon>Bacteria</taxon>
        <taxon>Pseudomonadati</taxon>
        <taxon>Pseudomonadota</taxon>
        <taxon>Alphaproteobacteria</taxon>
        <taxon>Caulobacterales</taxon>
        <taxon>Caulobacteraceae</taxon>
        <taxon>Terricaulis</taxon>
    </lineage>
</organism>
<keyword evidence="2" id="KW-1185">Reference proteome</keyword>
<dbReference type="KEGG" id="tsv:DSM104635_02480"/>
<name>A0A6I6MK70_9CAUL</name>
<dbReference type="Proteomes" id="UP000431269">
    <property type="component" value="Chromosome"/>
</dbReference>
<dbReference type="RefSeq" id="WP_158766476.1">
    <property type="nucleotide sequence ID" value="NZ_CP047045.1"/>
</dbReference>
<evidence type="ECO:0000313" key="1">
    <source>
        <dbReference type="EMBL" id="QGZ95630.1"/>
    </source>
</evidence>
<dbReference type="EMBL" id="CP047045">
    <property type="protein sequence ID" value="QGZ95630.1"/>
    <property type="molecule type" value="Genomic_DNA"/>
</dbReference>
<evidence type="ECO:0000313" key="2">
    <source>
        <dbReference type="Proteomes" id="UP000431269"/>
    </source>
</evidence>
<dbReference type="AlphaFoldDB" id="A0A6I6MK70"/>
<accession>A0A6I6MK70</accession>
<sequence length="160" mass="17763">MPIVLRHNESLELSRTEYFGAMTAQDLHDHAAFNAASPIWLGFDCISVIHAGIDVSEISLGKLDGVFNAHRQLFEPLGLMFVRRSGWVCESPAGQRFLSHWLAKRNVDRSPWADVRQFDSFEAASEWLLLDATGSAALKSGEGFREVARFETASAQGLAR</sequence>
<protein>
    <submittedName>
        <fullName evidence="1">Uncharacterized protein</fullName>
    </submittedName>
</protein>
<proteinExistence type="predicted"/>
<gene>
    <name evidence="1" type="ORF">DSM104635_02480</name>
</gene>